<dbReference type="InterPro" id="IPR045225">
    <property type="entry name" value="Uracil/uridine/allantoin_perm"/>
</dbReference>
<sequence>MLTVPSNQNTSISTSAIPVLFSGIEVQQNDHAIINQNTLQKLEFLMPGYQIQPLGIDLKKGIHSSISSSKSDESDEANYDPKLYNEDLKPLKNQTWTSYNIFAVWMSDHLKVTAVPYPVINRAIFGVRGANIPAFLRGSIAIAWYGVQTYLASKALVLVLLKFWPGLATINDVQNYGFVGLSLLGWIAFIILWSSQAAVFWKGMEAVKRFVDWAGPAVYVAMLAQAVYLVWKAGWSNLGFNLSAGKPLEFWESIPVMLSAIALVVSYFSGPMLNFGDFSRYAKSWNAVKCGNIWGLPINFFFFSILTVVSTSATKPLFGELITDPIEVMDRIDHPIATVLGGLTFVIATVGINIVANFISPAFDFSNLAPQYISWRSGGMITAIGSVLLTPWNWYNNPAAIHYALGVLGALIGPLHGILIAGYYISSKQKVWVADMYSTRTDGRYWFSHGVNPNAVYATVISGMLSIGAVLLPRFLSLGLWMTDYSWFIGGIVGFAAFALFEHYNPRIRLDGVEELENTDSDKESEATKTEDLEGERWHSRYFRTIISYLSPHAAV</sequence>
<gene>
    <name evidence="7" type="ORF">DdX_11200</name>
</gene>
<dbReference type="PANTHER" id="PTHR30618:SF6">
    <property type="entry name" value="NCS1 FAMILY NUCLEOBASE:CATION SYMPORTER-1"/>
    <property type="match status" value="1"/>
</dbReference>
<dbReference type="Gene3D" id="1.10.4160.10">
    <property type="entry name" value="Hydantoin permease"/>
    <property type="match status" value="1"/>
</dbReference>
<feature type="transmembrane region" description="Helical" evidence="6">
    <location>
        <begin position="401"/>
        <end position="425"/>
    </location>
</feature>
<dbReference type="Proteomes" id="UP001201812">
    <property type="component" value="Unassembled WGS sequence"/>
</dbReference>
<comment type="caution">
    <text evidence="7">The sequence shown here is derived from an EMBL/GenBank/DDBJ whole genome shotgun (WGS) entry which is preliminary data.</text>
</comment>
<accession>A0AAD4R4X0</accession>
<evidence type="ECO:0000256" key="2">
    <source>
        <dbReference type="ARBA" id="ARBA00008974"/>
    </source>
</evidence>
<evidence type="ECO:0000256" key="4">
    <source>
        <dbReference type="ARBA" id="ARBA00022989"/>
    </source>
</evidence>
<dbReference type="GO" id="GO:0005886">
    <property type="term" value="C:plasma membrane"/>
    <property type="evidence" value="ECO:0007669"/>
    <property type="project" value="TreeGrafter"/>
</dbReference>
<reference evidence="7" key="1">
    <citation type="submission" date="2022-01" db="EMBL/GenBank/DDBJ databases">
        <title>Genome Sequence Resource for Two Populations of Ditylenchus destructor, the Migratory Endoparasitic Phytonematode.</title>
        <authorList>
            <person name="Zhang H."/>
            <person name="Lin R."/>
            <person name="Xie B."/>
        </authorList>
    </citation>
    <scope>NUCLEOTIDE SEQUENCE</scope>
    <source>
        <strain evidence="7">BazhouSP</strain>
    </source>
</reference>
<feature type="transmembrane region" description="Helical" evidence="6">
    <location>
        <begin position="251"/>
        <end position="270"/>
    </location>
</feature>
<evidence type="ECO:0000256" key="5">
    <source>
        <dbReference type="ARBA" id="ARBA00023136"/>
    </source>
</evidence>
<protein>
    <submittedName>
        <fullName evidence="7">Permease for cytosine/purine, uracil, thiamine, allantoin domain-containing protein</fullName>
    </submittedName>
</protein>
<comment type="subcellular location">
    <subcellularLocation>
        <location evidence="1">Membrane</location>
        <topology evidence="1">Multi-pass membrane protein</topology>
    </subcellularLocation>
</comment>
<dbReference type="GO" id="GO:0015205">
    <property type="term" value="F:nucleobase transmembrane transporter activity"/>
    <property type="evidence" value="ECO:0007669"/>
    <property type="project" value="TreeGrafter"/>
</dbReference>
<keyword evidence="8" id="KW-1185">Reference proteome</keyword>
<evidence type="ECO:0000313" key="8">
    <source>
        <dbReference type="Proteomes" id="UP001201812"/>
    </source>
</evidence>
<feature type="transmembrane region" description="Helical" evidence="6">
    <location>
        <begin position="291"/>
        <end position="314"/>
    </location>
</feature>
<organism evidence="7 8">
    <name type="scientific">Ditylenchus destructor</name>
    <dbReference type="NCBI Taxonomy" id="166010"/>
    <lineage>
        <taxon>Eukaryota</taxon>
        <taxon>Metazoa</taxon>
        <taxon>Ecdysozoa</taxon>
        <taxon>Nematoda</taxon>
        <taxon>Chromadorea</taxon>
        <taxon>Rhabditida</taxon>
        <taxon>Tylenchina</taxon>
        <taxon>Tylenchomorpha</taxon>
        <taxon>Sphaerularioidea</taxon>
        <taxon>Anguinidae</taxon>
        <taxon>Anguininae</taxon>
        <taxon>Ditylenchus</taxon>
    </lineage>
</organism>
<dbReference type="InterPro" id="IPR001248">
    <property type="entry name" value="Pur-cyt_permease"/>
</dbReference>
<feature type="transmembrane region" description="Helical" evidence="6">
    <location>
        <begin position="176"/>
        <end position="201"/>
    </location>
</feature>
<feature type="transmembrane region" description="Helical" evidence="6">
    <location>
        <begin position="377"/>
        <end position="395"/>
    </location>
</feature>
<dbReference type="Pfam" id="PF02133">
    <property type="entry name" value="Transp_cyt_pur"/>
    <property type="match status" value="1"/>
</dbReference>
<keyword evidence="4 6" id="KW-1133">Transmembrane helix</keyword>
<dbReference type="AlphaFoldDB" id="A0AAD4R4X0"/>
<proteinExistence type="inferred from homology"/>
<name>A0AAD4R4X0_9BILA</name>
<dbReference type="PANTHER" id="PTHR30618">
    <property type="entry name" value="NCS1 FAMILY PURINE/PYRIMIDINE TRANSPORTER"/>
    <property type="match status" value="1"/>
</dbReference>
<evidence type="ECO:0000256" key="1">
    <source>
        <dbReference type="ARBA" id="ARBA00004141"/>
    </source>
</evidence>
<feature type="transmembrane region" description="Helical" evidence="6">
    <location>
        <begin position="213"/>
        <end position="231"/>
    </location>
</feature>
<comment type="similarity">
    <text evidence="2">Belongs to the purine-cytosine permease (2.A.39) family.</text>
</comment>
<dbReference type="CDD" id="cd11555">
    <property type="entry name" value="SLC-NCS1sbd_u1"/>
    <property type="match status" value="1"/>
</dbReference>
<feature type="transmembrane region" description="Helical" evidence="6">
    <location>
        <begin position="142"/>
        <end position="164"/>
    </location>
</feature>
<feature type="transmembrane region" description="Helical" evidence="6">
    <location>
        <begin position="334"/>
        <end position="356"/>
    </location>
</feature>
<feature type="transmembrane region" description="Helical" evidence="6">
    <location>
        <begin position="485"/>
        <end position="501"/>
    </location>
</feature>
<keyword evidence="3 6" id="KW-0812">Transmembrane</keyword>
<feature type="transmembrane region" description="Helical" evidence="6">
    <location>
        <begin position="454"/>
        <end position="473"/>
    </location>
</feature>
<evidence type="ECO:0000256" key="6">
    <source>
        <dbReference type="SAM" id="Phobius"/>
    </source>
</evidence>
<evidence type="ECO:0000313" key="7">
    <source>
        <dbReference type="EMBL" id="KAI1709804.1"/>
    </source>
</evidence>
<keyword evidence="5 6" id="KW-0472">Membrane</keyword>
<evidence type="ECO:0000256" key="3">
    <source>
        <dbReference type="ARBA" id="ARBA00022692"/>
    </source>
</evidence>
<dbReference type="EMBL" id="JAKKPZ010000029">
    <property type="protein sequence ID" value="KAI1709804.1"/>
    <property type="molecule type" value="Genomic_DNA"/>
</dbReference>